<sequence>AGAGGYKGAVPIGMPVKVTEGIVGWVVQTGEPLLANDVSKEPKYLFVEELADTRSELAVPVKIGTETLGVLDIESAEFNAFDEIDLFTAQTLADQVAIAIENTRLYQETREMAVLEERNRMAREIHDTLAQGFTGIVLQLEAAEQALDEDTFKAQKHLDQARRLARESLNEARRSVWALRPQALERLSLIQTLRQEIERFTQDSGVKANFNTPRKKQTLSADIESTLLRICQESLTNVRKHAKASQVEVNLAFEEKAVRLSIHDNG</sequence>
<keyword evidence="2" id="KW-0418">Kinase</keyword>
<gene>
    <name evidence="4" type="ORF">S12H4_38254</name>
</gene>
<feature type="non-terminal residue" evidence="4">
    <location>
        <position position="266"/>
    </location>
</feature>
<dbReference type="AlphaFoldDB" id="X1SCG5"/>
<evidence type="ECO:0000256" key="2">
    <source>
        <dbReference type="ARBA" id="ARBA00022777"/>
    </source>
</evidence>
<accession>X1SCG5</accession>
<proteinExistence type="predicted"/>
<evidence type="ECO:0000313" key="4">
    <source>
        <dbReference type="EMBL" id="GAI90722.1"/>
    </source>
</evidence>
<dbReference type="Pfam" id="PF07730">
    <property type="entry name" value="HisKA_3"/>
    <property type="match status" value="1"/>
</dbReference>
<dbReference type="SUPFAM" id="SSF55781">
    <property type="entry name" value="GAF domain-like"/>
    <property type="match status" value="1"/>
</dbReference>
<keyword evidence="1" id="KW-0808">Transferase</keyword>
<dbReference type="GO" id="GO:0046983">
    <property type="term" value="F:protein dimerization activity"/>
    <property type="evidence" value="ECO:0007669"/>
    <property type="project" value="InterPro"/>
</dbReference>
<feature type="domain" description="GAF" evidence="3">
    <location>
        <begin position="1"/>
        <end position="110"/>
    </location>
</feature>
<dbReference type="Gene3D" id="3.30.565.10">
    <property type="entry name" value="Histidine kinase-like ATPase, C-terminal domain"/>
    <property type="match status" value="1"/>
</dbReference>
<dbReference type="GO" id="GO:0016020">
    <property type="term" value="C:membrane"/>
    <property type="evidence" value="ECO:0007669"/>
    <property type="project" value="InterPro"/>
</dbReference>
<dbReference type="PANTHER" id="PTHR24421:SF62">
    <property type="entry name" value="SENSORY TRANSDUCTION HISTIDINE KINASE"/>
    <property type="match status" value="1"/>
</dbReference>
<dbReference type="Gene3D" id="3.30.450.40">
    <property type="match status" value="1"/>
</dbReference>
<dbReference type="SUPFAM" id="SSF55874">
    <property type="entry name" value="ATPase domain of HSP90 chaperone/DNA topoisomerase II/histidine kinase"/>
    <property type="match status" value="1"/>
</dbReference>
<evidence type="ECO:0000256" key="1">
    <source>
        <dbReference type="ARBA" id="ARBA00022679"/>
    </source>
</evidence>
<reference evidence="4" key="1">
    <citation type="journal article" date="2014" name="Front. Microbiol.">
        <title>High frequency of phylogenetically diverse reductive dehalogenase-homologous genes in deep subseafloor sedimentary metagenomes.</title>
        <authorList>
            <person name="Kawai M."/>
            <person name="Futagami T."/>
            <person name="Toyoda A."/>
            <person name="Takaki Y."/>
            <person name="Nishi S."/>
            <person name="Hori S."/>
            <person name="Arai W."/>
            <person name="Tsubouchi T."/>
            <person name="Morono Y."/>
            <person name="Uchiyama I."/>
            <person name="Ito T."/>
            <person name="Fujiyama A."/>
            <person name="Inagaki F."/>
            <person name="Takami H."/>
        </authorList>
    </citation>
    <scope>NUCLEOTIDE SEQUENCE</scope>
    <source>
        <strain evidence="4">Expedition CK06-06</strain>
    </source>
</reference>
<dbReference type="SMART" id="SM00065">
    <property type="entry name" value="GAF"/>
    <property type="match status" value="1"/>
</dbReference>
<protein>
    <recommendedName>
        <fullName evidence="3">GAF domain-containing protein</fullName>
    </recommendedName>
</protein>
<comment type="caution">
    <text evidence="4">The sequence shown here is derived from an EMBL/GenBank/DDBJ whole genome shotgun (WGS) entry which is preliminary data.</text>
</comment>
<dbReference type="InterPro" id="IPR036890">
    <property type="entry name" value="HATPase_C_sf"/>
</dbReference>
<dbReference type="Pfam" id="PF13185">
    <property type="entry name" value="GAF_2"/>
    <property type="match status" value="1"/>
</dbReference>
<dbReference type="InterPro" id="IPR029016">
    <property type="entry name" value="GAF-like_dom_sf"/>
</dbReference>
<feature type="non-terminal residue" evidence="4">
    <location>
        <position position="1"/>
    </location>
</feature>
<dbReference type="InterPro" id="IPR050482">
    <property type="entry name" value="Sensor_HK_TwoCompSys"/>
</dbReference>
<dbReference type="GO" id="GO:0000155">
    <property type="term" value="F:phosphorelay sensor kinase activity"/>
    <property type="evidence" value="ECO:0007669"/>
    <property type="project" value="InterPro"/>
</dbReference>
<dbReference type="PANTHER" id="PTHR24421">
    <property type="entry name" value="NITRATE/NITRITE SENSOR PROTEIN NARX-RELATED"/>
    <property type="match status" value="1"/>
</dbReference>
<dbReference type="EMBL" id="BARW01023006">
    <property type="protein sequence ID" value="GAI90722.1"/>
    <property type="molecule type" value="Genomic_DNA"/>
</dbReference>
<name>X1SCG5_9ZZZZ</name>
<dbReference type="InterPro" id="IPR003018">
    <property type="entry name" value="GAF"/>
</dbReference>
<evidence type="ECO:0000259" key="3">
    <source>
        <dbReference type="SMART" id="SM00065"/>
    </source>
</evidence>
<dbReference type="InterPro" id="IPR011712">
    <property type="entry name" value="Sig_transdc_His_kin_sub3_dim/P"/>
</dbReference>
<dbReference type="Gene3D" id="1.20.5.1930">
    <property type="match status" value="1"/>
</dbReference>
<organism evidence="4">
    <name type="scientific">marine sediment metagenome</name>
    <dbReference type="NCBI Taxonomy" id="412755"/>
    <lineage>
        <taxon>unclassified sequences</taxon>
        <taxon>metagenomes</taxon>
        <taxon>ecological metagenomes</taxon>
    </lineage>
</organism>